<dbReference type="EMBL" id="CAIIXF020000011">
    <property type="protein sequence ID" value="CAH1798984.1"/>
    <property type="molecule type" value="Genomic_DNA"/>
</dbReference>
<dbReference type="AlphaFoldDB" id="A0A8S4Q0K1"/>
<accession>A0A8S4Q0K1</accession>
<keyword evidence="2" id="KW-1185">Reference proteome</keyword>
<protein>
    <submittedName>
        <fullName evidence="1">Uncharacterized protein</fullName>
    </submittedName>
</protein>
<sequence>EPGKQNCKYFGDICQNYGPESNSIYTYNLIADPDNIGNQTLEVTINPSGEKCEDKVFGHKDEETIGCSSKSTNEITIRVKDTASSSSVLSICDIKAYGETHLFYIDFIVL</sequence>
<name>A0A8S4Q0K1_OWEFU</name>
<comment type="caution">
    <text evidence="1">The sequence shown here is derived from an EMBL/GenBank/DDBJ whole genome shotgun (WGS) entry which is preliminary data.</text>
</comment>
<reference evidence="1" key="1">
    <citation type="submission" date="2022-03" db="EMBL/GenBank/DDBJ databases">
        <authorList>
            <person name="Martin C."/>
        </authorList>
    </citation>
    <scope>NUCLEOTIDE SEQUENCE</scope>
</reference>
<feature type="non-terminal residue" evidence="1">
    <location>
        <position position="110"/>
    </location>
</feature>
<dbReference type="Proteomes" id="UP000749559">
    <property type="component" value="Unassembled WGS sequence"/>
</dbReference>
<evidence type="ECO:0000313" key="2">
    <source>
        <dbReference type="Proteomes" id="UP000749559"/>
    </source>
</evidence>
<organism evidence="1 2">
    <name type="scientific">Owenia fusiformis</name>
    <name type="common">Polychaete worm</name>
    <dbReference type="NCBI Taxonomy" id="6347"/>
    <lineage>
        <taxon>Eukaryota</taxon>
        <taxon>Metazoa</taxon>
        <taxon>Spiralia</taxon>
        <taxon>Lophotrochozoa</taxon>
        <taxon>Annelida</taxon>
        <taxon>Polychaeta</taxon>
        <taxon>Sedentaria</taxon>
        <taxon>Canalipalpata</taxon>
        <taxon>Sabellida</taxon>
        <taxon>Oweniida</taxon>
        <taxon>Oweniidae</taxon>
        <taxon>Owenia</taxon>
    </lineage>
</organism>
<gene>
    <name evidence="1" type="ORF">OFUS_LOCUS23052</name>
</gene>
<proteinExistence type="predicted"/>
<evidence type="ECO:0000313" key="1">
    <source>
        <dbReference type="EMBL" id="CAH1798984.1"/>
    </source>
</evidence>